<accession>A0A7T0KFA1</accession>
<evidence type="ECO:0000256" key="1">
    <source>
        <dbReference type="ARBA" id="ARBA00007274"/>
    </source>
</evidence>
<dbReference type="RefSeq" id="WP_165010427.1">
    <property type="nucleotide sequence ID" value="NZ_CP064954.1"/>
</dbReference>
<keyword evidence="5" id="KW-1185">Reference proteome</keyword>
<comment type="similarity">
    <text evidence="1">Belongs to the transferase hexapeptide repeat family.</text>
</comment>
<dbReference type="Pfam" id="PF12464">
    <property type="entry name" value="Mac"/>
    <property type="match status" value="1"/>
</dbReference>
<dbReference type="InterPro" id="IPR001451">
    <property type="entry name" value="Hexapep"/>
</dbReference>
<dbReference type="SUPFAM" id="SSF51161">
    <property type="entry name" value="Trimeric LpxA-like enzymes"/>
    <property type="match status" value="1"/>
</dbReference>
<keyword evidence="2 4" id="KW-0808">Transferase</keyword>
<dbReference type="SMART" id="SM01266">
    <property type="entry name" value="Mac"/>
    <property type="match status" value="1"/>
</dbReference>
<dbReference type="Proteomes" id="UP000594681">
    <property type="component" value="Chromosome"/>
</dbReference>
<organism evidence="4 5">
    <name type="scientific">Corynebacterium lizhenjunii</name>
    <dbReference type="NCBI Taxonomy" id="2709394"/>
    <lineage>
        <taxon>Bacteria</taxon>
        <taxon>Bacillati</taxon>
        <taxon>Actinomycetota</taxon>
        <taxon>Actinomycetes</taxon>
        <taxon>Mycobacteriales</taxon>
        <taxon>Corynebacteriaceae</taxon>
        <taxon>Corynebacterium</taxon>
    </lineage>
</organism>
<sequence>MDLQQFGTWDKQTGQQWHLPGVDPQAREEHQRTFALMQRFNALANTDPQQAAAVLRELLPSGSDVPGWHAPAQVEYGCNLRIGQGVFINFNATILAQATVELGDRVMIGPNCSLITVGHPVNDHQMREGGWELAQPIRIGRNSWLGANVTVLPGVTVGENCVIGAGALVTKDIPDNSLVLGAPARVVRTLDGAQNLEREQLDGPVEGFAAGEHSF</sequence>
<dbReference type="GO" id="GO:0016407">
    <property type="term" value="F:acetyltransferase activity"/>
    <property type="evidence" value="ECO:0007669"/>
    <property type="project" value="InterPro"/>
</dbReference>
<protein>
    <submittedName>
        <fullName evidence="4">Sugar O-acetyltransferase</fullName>
    </submittedName>
</protein>
<evidence type="ECO:0000313" key="4">
    <source>
        <dbReference type="EMBL" id="QPK79240.1"/>
    </source>
</evidence>
<proteinExistence type="inferred from homology"/>
<gene>
    <name evidence="4" type="ORF">G7Y31_00420</name>
</gene>
<dbReference type="Gene3D" id="2.160.10.10">
    <property type="entry name" value="Hexapeptide repeat proteins"/>
    <property type="match status" value="1"/>
</dbReference>
<dbReference type="InterPro" id="IPR024688">
    <property type="entry name" value="Mac_dom"/>
</dbReference>
<dbReference type="EMBL" id="CP064954">
    <property type="protein sequence ID" value="QPK79240.1"/>
    <property type="molecule type" value="Genomic_DNA"/>
</dbReference>
<dbReference type="KEGG" id="cliz:G7Y31_00420"/>
<dbReference type="InterPro" id="IPR011004">
    <property type="entry name" value="Trimer_LpxA-like_sf"/>
</dbReference>
<dbReference type="InterPro" id="IPR051159">
    <property type="entry name" value="Hexapeptide_acetyltransf"/>
</dbReference>
<dbReference type="Pfam" id="PF00132">
    <property type="entry name" value="Hexapep"/>
    <property type="match status" value="1"/>
</dbReference>
<dbReference type="GO" id="GO:0008374">
    <property type="term" value="F:O-acyltransferase activity"/>
    <property type="evidence" value="ECO:0007669"/>
    <property type="project" value="TreeGrafter"/>
</dbReference>
<dbReference type="PANTHER" id="PTHR23416">
    <property type="entry name" value="SIALIC ACID SYNTHASE-RELATED"/>
    <property type="match status" value="1"/>
</dbReference>
<name>A0A7T0KFA1_9CORY</name>
<evidence type="ECO:0000313" key="5">
    <source>
        <dbReference type="Proteomes" id="UP000594681"/>
    </source>
</evidence>
<dbReference type="CDD" id="cd03357">
    <property type="entry name" value="LbH_MAT_GAT"/>
    <property type="match status" value="1"/>
</dbReference>
<reference evidence="4 5" key="1">
    <citation type="submission" date="2020-11" db="EMBL/GenBank/DDBJ databases">
        <title>Corynebacterium sp. ZJ-599.</title>
        <authorList>
            <person name="Zhou J."/>
        </authorList>
    </citation>
    <scope>NUCLEOTIDE SEQUENCE [LARGE SCALE GENOMIC DNA]</scope>
    <source>
        <strain evidence="4 5">ZJ-599</strain>
    </source>
</reference>
<feature type="domain" description="Maltose/galactoside acetyltransferase" evidence="3">
    <location>
        <begin position="9"/>
        <end position="64"/>
    </location>
</feature>
<dbReference type="PANTHER" id="PTHR23416:SF23">
    <property type="entry name" value="ACETYLTRANSFERASE C18B11.09C-RELATED"/>
    <property type="match status" value="1"/>
</dbReference>
<evidence type="ECO:0000256" key="2">
    <source>
        <dbReference type="ARBA" id="ARBA00022679"/>
    </source>
</evidence>
<dbReference type="AlphaFoldDB" id="A0A7T0KFA1"/>
<evidence type="ECO:0000259" key="3">
    <source>
        <dbReference type="SMART" id="SM01266"/>
    </source>
</evidence>